<accession>A0A7J7MHI7</accession>
<proteinExistence type="predicted"/>
<evidence type="ECO:0000313" key="2">
    <source>
        <dbReference type="Proteomes" id="UP000541444"/>
    </source>
</evidence>
<comment type="caution">
    <text evidence="1">The sequence shown here is derived from an EMBL/GenBank/DDBJ whole genome shotgun (WGS) entry which is preliminary data.</text>
</comment>
<dbReference type="AlphaFoldDB" id="A0A7J7MHI7"/>
<evidence type="ECO:0000313" key="1">
    <source>
        <dbReference type="EMBL" id="KAF6154379.1"/>
    </source>
</evidence>
<name>A0A7J7MHI7_9MAGN</name>
<dbReference type="EMBL" id="JACGCM010001501">
    <property type="protein sequence ID" value="KAF6154379.1"/>
    <property type="molecule type" value="Genomic_DNA"/>
</dbReference>
<protein>
    <submittedName>
        <fullName evidence="1">Uncharacterized protein</fullName>
    </submittedName>
</protein>
<reference evidence="1 2" key="1">
    <citation type="journal article" date="2020" name="IScience">
        <title>Genome Sequencing of the Endangered Kingdonia uniflora (Circaeasteraceae, Ranunculales) Reveals Potential Mechanisms of Evolutionary Specialization.</title>
        <authorList>
            <person name="Sun Y."/>
            <person name="Deng T."/>
            <person name="Zhang A."/>
            <person name="Moore M.J."/>
            <person name="Landis J.B."/>
            <person name="Lin N."/>
            <person name="Zhang H."/>
            <person name="Zhang X."/>
            <person name="Huang J."/>
            <person name="Zhang X."/>
            <person name="Sun H."/>
            <person name="Wang H."/>
        </authorList>
    </citation>
    <scope>NUCLEOTIDE SEQUENCE [LARGE SCALE GENOMIC DNA]</scope>
    <source>
        <strain evidence="1">TB1705</strain>
        <tissue evidence="1">Leaf</tissue>
    </source>
</reference>
<keyword evidence="2" id="KW-1185">Reference proteome</keyword>
<sequence length="51" mass="6029">MGGWRLKWVNFLMVIKKMQRWRLVLSRKILSLCLVSSFKVLSSGPRQSVHK</sequence>
<organism evidence="1 2">
    <name type="scientific">Kingdonia uniflora</name>
    <dbReference type="NCBI Taxonomy" id="39325"/>
    <lineage>
        <taxon>Eukaryota</taxon>
        <taxon>Viridiplantae</taxon>
        <taxon>Streptophyta</taxon>
        <taxon>Embryophyta</taxon>
        <taxon>Tracheophyta</taxon>
        <taxon>Spermatophyta</taxon>
        <taxon>Magnoliopsida</taxon>
        <taxon>Ranunculales</taxon>
        <taxon>Circaeasteraceae</taxon>
        <taxon>Kingdonia</taxon>
    </lineage>
</organism>
<dbReference type="Proteomes" id="UP000541444">
    <property type="component" value="Unassembled WGS sequence"/>
</dbReference>
<gene>
    <name evidence="1" type="ORF">GIB67_026835</name>
</gene>